<dbReference type="GO" id="GO:0005886">
    <property type="term" value="C:plasma membrane"/>
    <property type="evidence" value="ECO:0007669"/>
    <property type="project" value="TreeGrafter"/>
</dbReference>
<keyword evidence="2 6" id="KW-0812">Transmembrane</keyword>
<keyword evidence="3" id="KW-0406">Ion transport</keyword>
<evidence type="ECO:0000313" key="8">
    <source>
        <dbReference type="Proteomes" id="UP000676336"/>
    </source>
</evidence>
<evidence type="ECO:0000256" key="5">
    <source>
        <dbReference type="ARBA" id="ARBA00023136"/>
    </source>
</evidence>
<evidence type="ECO:0000256" key="3">
    <source>
        <dbReference type="ARBA" id="ARBA00022906"/>
    </source>
</evidence>
<dbReference type="PANTHER" id="PTHR11562">
    <property type="entry name" value="CATION EFFLUX PROTEIN/ ZINC TRANSPORTER"/>
    <property type="match status" value="1"/>
</dbReference>
<dbReference type="SUPFAM" id="SSF161111">
    <property type="entry name" value="Cation efflux protein transmembrane domain-like"/>
    <property type="match status" value="1"/>
</dbReference>
<evidence type="ECO:0000256" key="2">
    <source>
        <dbReference type="ARBA" id="ARBA00022692"/>
    </source>
</evidence>
<protein>
    <submittedName>
        <fullName evidence="7">Uncharacterized protein</fullName>
    </submittedName>
</protein>
<comment type="subcellular location">
    <subcellularLocation>
        <location evidence="1">Membrane</location>
        <topology evidence="1">Multi-pass membrane protein</topology>
    </subcellularLocation>
</comment>
<accession>A0A8S2TD55</accession>
<dbReference type="Gene3D" id="1.20.1510.10">
    <property type="entry name" value="Cation efflux protein transmembrane domain"/>
    <property type="match status" value="1"/>
</dbReference>
<comment type="caution">
    <text evidence="7">The sequence shown here is derived from an EMBL/GenBank/DDBJ whole genome shotgun (WGS) entry which is preliminary data.</text>
</comment>
<evidence type="ECO:0000313" key="7">
    <source>
        <dbReference type="EMBL" id="CAF4281575.1"/>
    </source>
</evidence>
<organism evidence="7 8">
    <name type="scientific">Rotaria magnacalcarata</name>
    <dbReference type="NCBI Taxonomy" id="392030"/>
    <lineage>
        <taxon>Eukaryota</taxon>
        <taxon>Metazoa</taxon>
        <taxon>Spiralia</taxon>
        <taxon>Gnathifera</taxon>
        <taxon>Rotifera</taxon>
        <taxon>Eurotatoria</taxon>
        <taxon>Bdelloidea</taxon>
        <taxon>Philodinida</taxon>
        <taxon>Philodinidae</taxon>
        <taxon>Rotaria</taxon>
    </lineage>
</organism>
<keyword evidence="4 6" id="KW-1133">Transmembrane helix</keyword>
<dbReference type="InterPro" id="IPR050681">
    <property type="entry name" value="CDF/SLC30A"/>
</dbReference>
<sequence>VLGALASVLTIWVATGILVYMAIKRCIDQRFTVQPIEMLVVASCGVIFNIVYV</sequence>
<evidence type="ECO:0000256" key="1">
    <source>
        <dbReference type="ARBA" id="ARBA00004141"/>
    </source>
</evidence>
<dbReference type="EMBL" id="CAJOBI010032772">
    <property type="protein sequence ID" value="CAF4281575.1"/>
    <property type="molecule type" value="Genomic_DNA"/>
</dbReference>
<dbReference type="GO" id="GO:0010043">
    <property type="term" value="P:response to zinc ion"/>
    <property type="evidence" value="ECO:0007669"/>
    <property type="project" value="TreeGrafter"/>
</dbReference>
<dbReference type="GO" id="GO:0005385">
    <property type="term" value="F:zinc ion transmembrane transporter activity"/>
    <property type="evidence" value="ECO:0007669"/>
    <property type="project" value="TreeGrafter"/>
</dbReference>
<gene>
    <name evidence="7" type="ORF">SMN809_LOCUS25281</name>
</gene>
<proteinExistence type="predicted"/>
<keyword evidence="3" id="KW-0864">Zinc transport</keyword>
<dbReference type="Proteomes" id="UP000676336">
    <property type="component" value="Unassembled WGS sequence"/>
</dbReference>
<keyword evidence="3" id="KW-0813">Transport</keyword>
<reference evidence="7" key="1">
    <citation type="submission" date="2021-02" db="EMBL/GenBank/DDBJ databases">
        <authorList>
            <person name="Nowell W R."/>
        </authorList>
    </citation>
    <scope>NUCLEOTIDE SEQUENCE</scope>
</reference>
<keyword evidence="3" id="KW-0862">Zinc</keyword>
<dbReference type="InterPro" id="IPR027469">
    <property type="entry name" value="Cation_efflux_TMD_sf"/>
</dbReference>
<dbReference type="PANTHER" id="PTHR11562:SF17">
    <property type="entry name" value="RE54080P-RELATED"/>
    <property type="match status" value="1"/>
</dbReference>
<feature type="transmembrane region" description="Helical" evidence="6">
    <location>
        <begin position="35"/>
        <end position="52"/>
    </location>
</feature>
<evidence type="ECO:0000256" key="4">
    <source>
        <dbReference type="ARBA" id="ARBA00022989"/>
    </source>
</evidence>
<feature type="non-terminal residue" evidence="7">
    <location>
        <position position="1"/>
    </location>
</feature>
<evidence type="ECO:0000256" key="6">
    <source>
        <dbReference type="SAM" id="Phobius"/>
    </source>
</evidence>
<keyword evidence="5 6" id="KW-0472">Membrane</keyword>
<dbReference type="AlphaFoldDB" id="A0A8S2TD55"/>
<name>A0A8S2TD55_9BILA</name>
<feature type="transmembrane region" description="Helical" evidence="6">
    <location>
        <begin position="6"/>
        <end position="23"/>
    </location>
</feature>